<keyword evidence="1" id="KW-0413">Isomerase</keyword>
<name>A0AC61QPL7_9BACT</name>
<dbReference type="Proteomes" id="UP000308886">
    <property type="component" value="Unassembled WGS sequence"/>
</dbReference>
<evidence type="ECO:0000313" key="2">
    <source>
        <dbReference type="Proteomes" id="UP000308886"/>
    </source>
</evidence>
<evidence type="ECO:0000313" key="1">
    <source>
        <dbReference type="EMBL" id="TGX81824.1"/>
    </source>
</evidence>
<reference evidence="1" key="1">
    <citation type="submission" date="2019-04" db="EMBL/GenBank/DDBJ databases">
        <title>Microbes associate with the intestines of laboratory mice.</title>
        <authorList>
            <person name="Navarre W."/>
            <person name="Wong E."/>
            <person name="Huang K."/>
            <person name="Tropini C."/>
            <person name="Ng K."/>
            <person name="Yu B."/>
        </authorList>
    </citation>
    <scope>NUCLEOTIDE SEQUENCE</scope>
    <source>
        <strain evidence="1">NM73_A23</strain>
    </source>
</reference>
<sequence length="245" mass="27302">MSIFLRNIVLHLGACLRTTALFFASTIILLPLAAQSENDGRTRIVIETTLGNIKVALYDETPLHSENFKSLVDRGFYDGLLFHRVINKFMIQAGDSTSRSAAPGGLLGDTSEPYTVPAEIRFPNLLHKRGALCMAREGDATNPQRVSSAYQFYIVYGTRFNDDMLDKVQARLDAYTGGKVVLTPEAREVYKRIGGTPHLDGQYTVFGEVIEGIDIVRDIQWVDTDANDRPVKDVRIIKAYTLEAE</sequence>
<accession>A0AC61QPL7</accession>
<gene>
    <name evidence="1" type="ORF">E5358_08765</name>
</gene>
<organism evidence="1 2">
    <name type="scientific">Palleniella muris</name>
    <dbReference type="NCBI Taxonomy" id="3038145"/>
    <lineage>
        <taxon>Bacteria</taxon>
        <taxon>Pseudomonadati</taxon>
        <taxon>Bacteroidota</taxon>
        <taxon>Bacteroidia</taxon>
        <taxon>Bacteroidales</taxon>
        <taxon>Prevotellaceae</taxon>
        <taxon>Palleniella</taxon>
    </lineage>
</organism>
<keyword evidence="2" id="KW-1185">Reference proteome</keyword>
<proteinExistence type="predicted"/>
<dbReference type="EMBL" id="SRZC01000013">
    <property type="protein sequence ID" value="TGX81824.1"/>
    <property type="molecule type" value="Genomic_DNA"/>
</dbReference>
<comment type="caution">
    <text evidence="1">The sequence shown here is derived from an EMBL/GenBank/DDBJ whole genome shotgun (WGS) entry which is preliminary data.</text>
</comment>
<protein>
    <submittedName>
        <fullName evidence="1">Peptidylprolyl isomerase</fullName>
    </submittedName>
</protein>